<dbReference type="GO" id="GO:0008270">
    <property type="term" value="F:zinc ion binding"/>
    <property type="evidence" value="ECO:0007669"/>
    <property type="project" value="UniProtKB-KW"/>
</dbReference>
<dbReference type="Pfam" id="PF13639">
    <property type="entry name" value="zf-RING_2"/>
    <property type="match status" value="1"/>
</dbReference>
<reference evidence="7 8" key="1">
    <citation type="submission" date="2020-08" db="EMBL/GenBank/DDBJ databases">
        <authorList>
            <person name="Koutsovoulos G."/>
            <person name="Danchin GJ E."/>
        </authorList>
    </citation>
    <scope>NUCLEOTIDE SEQUENCE [LARGE SCALE GENOMIC DNA]</scope>
</reference>
<gene>
    <name evidence="7" type="ORF">MENT_LOCUS23145</name>
</gene>
<evidence type="ECO:0000313" key="8">
    <source>
        <dbReference type="Proteomes" id="UP000580250"/>
    </source>
</evidence>
<evidence type="ECO:0000256" key="4">
    <source>
        <dbReference type="PROSITE-ProRule" id="PRU00175"/>
    </source>
</evidence>
<dbReference type="OrthoDB" id="261960at2759"/>
<protein>
    <recommendedName>
        <fullName evidence="6">RING-type domain-containing protein</fullName>
    </recommendedName>
</protein>
<dbReference type="Proteomes" id="UP000580250">
    <property type="component" value="Unassembled WGS sequence"/>
</dbReference>
<evidence type="ECO:0000256" key="1">
    <source>
        <dbReference type="ARBA" id="ARBA00022723"/>
    </source>
</evidence>
<keyword evidence="3" id="KW-0862">Zinc</keyword>
<evidence type="ECO:0000313" key="7">
    <source>
        <dbReference type="EMBL" id="CAD2171642.1"/>
    </source>
</evidence>
<evidence type="ECO:0000256" key="3">
    <source>
        <dbReference type="ARBA" id="ARBA00022833"/>
    </source>
</evidence>
<keyword evidence="1" id="KW-0479">Metal-binding</keyword>
<feature type="region of interest" description="Disordered" evidence="5">
    <location>
        <begin position="68"/>
        <end position="97"/>
    </location>
</feature>
<evidence type="ECO:0000256" key="5">
    <source>
        <dbReference type="SAM" id="MobiDB-lite"/>
    </source>
</evidence>
<dbReference type="PANTHER" id="PTHR45969">
    <property type="entry name" value="RING ZINC FINGER PROTEIN-RELATED"/>
    <property type="match status" value="1"/>
</dbReference>
<dbReference type="InterPro" id="IPR043136">
    <property type="entry name" value="B30.2/SPRY_sf"/>
</dbReference>
<keyword evidence="2 4" id="KW-0863">Zinc-finger</keyword>
<dbReference type="PROSITE" id="PS50089">
    <property type="entry name" value="ZF_RING_2"/>
    <property type="match status" value="1"/>
</dbReference>
<dbReference type="SUPFAM" id="SSF57850">
    <property type="entry name" value="RING/U-box"/>
    <property type="match status" value="1"/>
</dbReference>
<evidence type="ECO:0000259" key="6">
    <source>
        <dbReference type="PROSITE" id="PS50089"/>
    </source>
</evidence>
<organism evidence="7 8">
    <name type="scientific">Meloidogyne enterolobii</name>
    <name type="common">Root-knot nematode worm</name>
    <name type="synonym">Meloidogyne mayaguensis</name>
    <dbReference type="NCBI Taxonomy" id="390850"/>
    <lineage>
        <taxon>Eukaryota</taxon>
        <taxon>Metazoa</taxon>
        <taxon>Ecdysozoa</taxon>
        <taxon>Nematoda</taxon>
        <taxon>Chromadorea</taxon>
        <taxon>Rhabditida</taxon>
        <taxon>Tylenchina</taxon>
        <taxon>Tylenchomorpha</taxon>
        <taxon>Tylenchoidea</taxon>
        <taxon>Meloidogynidae</taxon>
        <taxon>Meloidogyninae</taxon>
        <taxon>Meloidogyne</taxon>
    </lineage>
</organism>
<dbReference type="SMART" id="SM00184">
    <property type="entry name" value="RING"/>
    <property type="match status" value="1"/>
</dbReference>
<dbReference type="EMBL" id="CAJEWN010000188">
    <property type="protein sequence ID" value="CAD2171642.1"/>
    <property type="molecule type" value="Genomic_DNA"/>
</dbReference>
<dbReference type="CDD" id="cd16448">
    <property type="entry name" value="RING-H2"/>
    <property type="match status" value="1"/>
</dbReference>
<name>A0A6V7VA03_MELEN</name>
<dbReference type="GO" id="GO:0016567">
    <property type="term" value="P:protein ubiquitination"/>
    <property type="evidence" value="ECO:0007669"/>
    <property type="project" value="TreeGrafter"/>
</dbReference>
<dbReference type="Gene3D" id="3.30.40.10">
    <property type="entry name" value="Zinc/RING finger domain, C3HC4 (zinc finger)"/>
    <property type="match status" value="1"/>
</dbReference>
<evidence type="ECO:0000256" key="2">
    <source>
        <dbReference type="ARBA" id="ARBA00022771"/>
    </source>
</evidence>
<dbReference type="InterPro" id="IPR001841">
    <property type="entry name" value="Znf_RING"/>
</dbReference>
<proteinExistence type="predicted"/>
<accession>A0A6V7VA03</accession>
<comment type="caution">
    <text evidence="7">The sequence shown here is derived from an EMBL/GenBank/DDBJ whole genome shotgun (WGS) entry which is preliminary data.</text>
</comment>
<feature type="compositionally biased region" description="Acidic residues" evidence="5">
    <location>
        <begin position="68"/>
        <end position="79"/>
    </location>
</feature>
<dbReference type="AlphaFoldDB" id="A0A6V7VA03"/>
<feature type="compositionally biased region" description="Low complexity" evidence="5">
    <location>
        <begin position="80"/>
        <end position="97"/>
    </location>
</feature>
<feature type="domain" description="RING-type" evidence="6">
    <location>
        <begin position="9"/>
        <end position="51"/>
    </location>
</feature>
<sequence length="342" mass="39427">MVYYKFGVCTICLQSLRPGNVYTLKNCNHTFHRECITRWITEGSQDCPRCRDPATLNDIKQLFVEEAGDSSDDSGDEFTESSSNCSTQNSNANNSFNKENDDLTVKLNNMSCNSKCVVNFVQIKNKWSEIDAGYNCCKNNCLNTKKLIGNCNEGNGFVNLIDDENVKYIKYQRGSGGFDKIVLVYAENSFNRPESCFDYSLYYFEIKCKREFAEDELYDSKIWMFIGLKNSNTNDYIFYSVKDSIIRNKKDGEFKLSTPSLNDDDIFGCGLVYPPNNKELPYIFFTQNGEQIGKRILLKDNFDSYKPYVELKCYSVEANFGSDLETKPFIYEISEHLTKEFH</sequence>
<dbReference type="InterPro" id="IPR013083">
    <property type="entry name" value="Znf_RING/FYVE/PHD"/>
</dbReference>
<dbReference type="PANTHER" id="PTHR45969:SF69">
    <property type="entry name" value="FINGER DOMAIN PROTEIN, PUTATIVE (AFU_ORTHOLOGUE AFUA_3G12190)-RELATED"/>
    <property type="match status" value="1"/>
</dbReference>
<dbReference type="GO" id="GO:0061630">
    <property type="term" value="F:ubiquitin protein ligase activity"/>
    <property type="evidence" value="ECO:0007669"/>
    <property type="project" value="TreeGrafter"/>
</dbReference>
<dbReference type="Gene3D" id="2.60.120.920">
    <property type="match status" value="1"/>
</dbReference>